<dbReference type="Proteomes" id="UP001241605">
    <property type="component" value="Chromosome"/>
</dbReference>
<keyword evidence="2" id="KW-1185">Reference proteome</keyword>
<protein>
    <submittedName>
        <fullName evidence="1">Glycosyltransferase family 2 protein</fullName>
        <ecNumber evidence="1">2.4.-.-</ecNumber>
    </submittedName>
</protein>
<name>A0ABY8QF84_9RHOB</name>
<dbReference type="EMBL" id="CP124616">
    <property type="protein sequence ID" value="WGW02658.1"/>
    <property type="molecule type" value="Genomic_DNA"/>
</dbReference>
<accession>A0ABY8QF84</accession>
<dbReference type="RefSeq" id="WP_282299290.1">
    <property type="nucleotide sequence ID" value="NZ_CP124616.1"/>
</dbReference>
<organism evidence="1 2">
    <name type="scientific">Tropicibacter oceani</name>
    <dbReference type="NCBI Taxonomy" id="3058420"/>
    <lineage>
        <taxon>Bacteria</taxon>
        <taxon>Pseudomonadati</taxon>
        <taxon>Pseudomonadota</taxon>
        <taxon>Alphaproteobacteria</taxon>
        <taxon>Rhodobacterales</taxon>
        <taxon>Roseobacteraceae</taxon>
        <taxon>Tropicibacter</taxon>
    </lineage>
</organism>
<keyword evidence="1" id="KW-0808">Transferase</keyword>
<sequence>MLDVSIKDAGRLARVVSGQVDPARLTLFSTMKNEMGFLPAFLAHYRSIGFEQFLIWDDASTDGTFEHLSAQSDCIVMRSDLGFGQELRFTDPEGRTRVERAGTYFKIALPHLFFDNAFVAYVDADEFLILPPGVTSVAQVVDRLRDDGAFAAVASVVEFFPRGVQGLKGELPDSFQGLIAAYPHFQAEALVDLTPGALRPRLMGQSKTAHLYAQYNVTPPLIRRGWHKIWMPARVRRDQQSQTSPRHKTPLILRSADCHQVGSHNASKPPSSTVLLTLAHFVFTAQFADKITRAITQGAHAHGARKYHGYAQLLKAMEGRDDGFLDAQSVRYQGPQQLIDLGLMRW</sequence>
<proteinExistence type="predicted"/>
<reference evidence="1 2" key="1">
    <citation type="submission" date="2023-05" db="EMBL/GenBank/DDBJ databases">
        <title>YMD87, complete Genome.</title>
        <authorList>
            <person name="Zhang J."/>
            <person name="Xu X."/>
        </authorList>
    </citation>
    <scope>NUCLEOTIDE SEQUENCE [LARGE SCALE GENOMIC DNA]</scope>
    <source>
        <strain evidence="1 2">YMD87</strain>
    </source>
</reference>
<dbReference type="GO" id="GO:0016757">
    <property type="term" value="F:glycosyltransferase activity"/>
    <property type="evidence" value="ECO:0007669"/>
    <property type="project" value="UniProtKB-KW"/>
</dbReference>
<evidence type="ECO:0000313" key="2">
    <source>
        <dbReference type="Proteomes" id="UP001241605"/>
    </source>
</evidence>
<evidence type="ECO:0000313" key="1">
    <source>
        <dbReference type="EMBL" id="WGW02658.1"/>
    </source>
</evidence>
<dbReference type="EC" id="2.4.-.-" evidence="1"/>
<gene>
    <name evidence="1" type="ORF">QF118_11985</name>
</gene>
<dbReference type="Pfam" id="PF13704">
    <property type="entry name" value="Glyco_tranf_2_4"/>
    <property type="match status" value="1"/>
</dbReference>
<keyword evidence="1" id="KW-0328">Glycosyltransferase</keyword>